<feature type="chain" id="PRO_5010692817" description="Pentapeptide MXKDX repeat protein" evidence="2">
    <location>
        <begin position="30"/>
        <end position="94"/>
    </location>
</feature>
<geneLocation type="plasmid" evidence="3">
    <name>pJB37</name>
</geneLocation>
<proteinExistence type="predicted"/>
<protein>
    <recommendedName>
        <fullName evidence="4">Pentapeptide MXKDX repeat protein</fullName>
    </recommendedName>
</protein>
<feature type="compositionally biased region" description="Basic and acidic residues" evidence="1">
    <location>
        <begin position="43"/>
        <end position="52"/>
    </location>
</feature>
<dbReference type="AlphaFoldDB" id="A0A1V0M6X6"/>
<evidence type="ECO:0008006" key="4">
    <source>
        <dbReference type="Google" id="ProtNLM"/>
    </source>
</evidence>
<feature type="region of interest" description="Disordered" evidence="1">
    <location>
        <begin position="32"/>
        <end position="56"/>
    </location>
</feature>
<evidence type="ECO:0000256" key="2">
    <source>
        <dbReference type="SAM" id="SignalP"/>
    </source>
</evidence>
<evidence type="ECO:0000313" key="3">
    <source>
        <dbReference type="EMBL" id="ARD70648.1"/>
    </source>
</evidence>
<feature type="signal peptide" evidence="2">
    <location>
        <begin position="1"/>
        <end position="29"/>
    </location>
</feature>
<organism evidence="3">
    <name type="scientific">Pseudomonas aeruginosa</name>
    <dbReference type="NCBI Taxonomy" id="287"/>
    <lineage>
        <taxon>Bacteria</taxon>
        <taxon>Pseudomonadati</taxon>
        <taxon>Pseudomonadota</taxon>
        <taxon>Gammaproteobacteria</taxon>
        <taxon>Pseudomonadales</taxon>
        <taxon>Pseudomonadaceae</taxon>
        <taxon>Pseudomonas</taxon>
    </lineage>
</organism>
<dbReference type="EMBL" id="KY494864">
    <property type="protein sequence ID" value="ARD70648.1"/>
    <property type="molecule type" value="Genomic_DNA"/>
</dbReference>
<reference evidence="3" key="1">
    <citation type="submission" date="2017-01" db="EMBL/GenBank/DDBJ databases">
        <title>Complete nucleotide sequence of an IncP-2 blaVIM-2-harboring megaplasmid from Pseudomonas aeruginosa.</title>
        <authorList>
            <person name="Botelho J."/>
            <person name="Grosso F."/>
            <person name="Mabrouk A."/>
            <person name="Peixe L."/>
        </authorList>
    </citation>
    <scope>NUCLEOTIDE SEQUENCE</scope>
    <source>
        <strain evidence="3">FFUP_PS_37</strain>
        <plasmid evidence="3">pJB37</plasmid>
    </source>
</reference>
<keyword evidence="3" id="KW-0614">Plasmid</keyword>
<accession>A0A1V0M6X6</accession>
<name>A0A1V0M6X6_PSEAI</name>
<evidence type="ECO:0000256" key="1">
    <source>
        <dbReference type="SAM" id="MobiDB-lite"/>
    </source>
</evidence>
<sequence length="94" mass="10423">MRRVAMRNAITYTVLATFIALGTVATGFAEQAKAPAQSSAETNKGEDMHMMDGNHMPMMDMQEMSKMMKNCNTMMENMNQHIGMESPKGDSKAQ</sequence>
<keyword evidence="2" id="KW-0732">Signal</keyword>